<evidence type="ECO:0000256" key="2">
    <source>
        <dbReference type="SAM" id="SignalP"/>
    </source>
</evidence>
<evidence type="ECO:0000313" key="3">
    <source>
        <dbReference type="EMBL" id="AFK04811.1"/>
    </source>
</evidence>
<accession>A0ABN4AS69</accession>
<dbReference type="PANTHER" id="PTHR36842">
    <property type="entry name" value="PROTEIN TOLB HOMOLOG"/>
    <property type="match status" value="1"/>
</dbReference>
<keyword evidence="4" id="KW-1185">Reference proteome</keyword>
<dbReference type="Pfam" id="PF07676">
    <property type="entry name" value="PD40"/>
    <property type="match status" value="5"/>
</dbReference>
<evidence type="ECO:0000256" key="1">
    <source>
        <dbReference type="ARBA" id="ARBA00009820"/>
    </source>
</evidence>
<dbReference type="Gene3D" id="2.120.10.30">
    <property type="entry name" value="TolB, C-terminal domain"/>
    <property type="match status" value="2"/>
</dbReference>
<organism evidence="3 4">
    <name type="scientific">Emticicia oligotrophica (strain DSM 17448 / CIP 109782 / MTCC 6937 / GPTSA100-15)</name>
    <dbReference type="NCBI Taxonomy" id="929562"/>
    <lineage>
        <taxon>Bacteria</taxon>
        <taxon>Pseudomonadati</taxon>
        <taxon>Bacteroidota</taxon>
        <taxon>Cytophagia</taxon>
        <taxon>Cytophagales</taxon>
        <taxon>Leadbetterellaceae</taxon>
        <taxon>Emticicia</taxon>
    </lineage>
</organism>
<proteinExistence type="inferred from homology"/>
<dbReference type="SUPFAM" id="SSF82171">
    <property type="entry name" value="DPP6 N-terminal domain-like"/>
    <property type="match status" value="1"/>
</dbReference>
<protein>
    <submittedName>
        <fullName evidence="3">WD40-like beta Propeller containing protein</fullName>
    </submittedName>
</protein>
<comment type="similarity">
    <text evidence="1">Belongs to the TolB family.</text>
</comment>
<dbReference type="EMBL" id="CP002961">
    <property type="protein sequence ID" value="AFK04811.1"/>
    <property type="molecule type" value="Genomic_DNA"/>
</dbReference>
<gene>
    <name evidence="3" type="ordered locus">Emtol_3685</name>
</gene>
<dbReference type="Proteomes" id="UP000002875">
    <property type="component" value="Chromosome"/>
</dbReference>
<name>A0ABN4AS69_EMTOG</name>
<reference evidence="3 4" key="1">
    <citation type="submission" date="2011-07" db="EMBL/GenBank/DDBJ databases">
        <title>The complete genome of chromosome of Emticicia oligotrophica DSM 17448.</title>
        <authorList>
            <consortium name="US DOE Joint Genome Institute (JGI-PGF)"/>
            <person name="Lucas S."/>
            <person name="Han J."/>
            <person name="Lapidus A."/>
            <person name="Bruce D."/>
            <person name="Goodwin L."/>
            <person name="Pitluck S."/>
            <person name="Peters L."/>
            <person name="Kyrpides N."/>
            <person name="Mavromatis K."/>
            <person name="Ivanova N."/>
            <person name="Ovchinnikova G."/>
            <person name="Teshima H."/>
            <person name="Detter J.C."/>
            <person name="Tapia R."/>
            <person name="Han C."/>
            <person name="Land M."/>
            <person name="Hauser L."/>
            <person name="Markowitz V."/>
            <person name="Cheng J.-F."/>
            <person name="Hugenholtz P."/>
            <person name="Woyke T."/>
            <person name="Wu D."/>
            <person name="Tindall B."/>
            <person name="Pomrenke H."/>
            <person name="Brambilla E."/>
            <person name="Klenk H.-P."/>
            <person name="Eisen J.A."/>
        </authorList>
    </citation>
    <scope>NUCLEOTIDE SEQUENCE [LARGE SCALE GENOMIC DNA]</scope>
    <source>
        <strain evidence="3 4">DSM 17448</strain>
    </source>
</reference>
<feature type="signal peptide" evidence="2">
    <location>
        <begin position="1"/>
        <end position="19"/>
    </location>
</feature>
<evidence type="ECO:0000313" key="4">
    <source>
        <dbReference type="Proteomes" id="UP000002875"/>
    </source>
</evidence>
<keyword evidence="2" id="KW-0732">Signal</keyword>
<dbReference type="InterPro" id="IPR011042">
    <property type="entry name" value="6-blade_b-propeller_TolB-like"/>
</dbReference>
<feature type="chain" id="PRO_5046495509" evidence="2">
    <location>
        <begin position="20"/>
        <end position="1051"/>
    </location>
</feature>
<dbReference type="InterPro" id="IPR011659">
    <property type="entry name" value="WD40"/>
</dbReference>
<dbReference type="RefSeq" id="WP_015030500.1">
    <property type="nucleotide sequence ID" value="NC_018748.1"/>
</dbReference>
<sequence>MRKICLFFIGLFISHLALTQSQYFGQNKPRYKTFGFKVLQSPHFELYHYFNNQKTANNLIINSEHWYKIHQEVFKIAFLNPNPIIVYQNHPDFQETTAIGGQISEETGGVTEGLRNRVVMPMMYSKRQTDHVLGHELVHAFQYQLMTAGDSTQIGNIQNLPLFMVEGLAEYMSLGRIDAHTAMWMRDAVQNNDIPSIRDLVTKEYKYFPYRWGQAFWAYTTANYGDDIIRPLFRETAKLGIEQAFSRILKTTLEKFSSKWKQSLIESYTPMREGTSLQAIGKEIATQKNAGEMNISPAISPDGRYVAYISSKNVLSLDIYIAEVSTGKILRKIESSSFGSHVDAYSFLETAGTWSPDGQKLALVIQSKGRNKLLIIDIANGNKETFEIKDVDSFTNPAWSPDGNSIVVTGLMNGESDLYLYNLKEKTTKNLTNDEFSDLQPSWSPNGEWIYFVSDRANSEKRLERNNFNISRINLLTSTIESFDFFKDADNLNPLVSPSGKFIYFLSDADGFRNLYKYDIQSKLIEKLTNYYTGISGITMYSPAVSIAHKTGQLLYNYFKNGKYDLYLASYELFQQQIVGDEVHKRAANLSNQKEGRNIVQKNLETEALAVKVSEKKLQLLNYKPKFKLDYLGSSGVGVSASRWGTGLGGGVVGLFSDMLNHNQIAGAVSINGQIQDFGGQLMYLNQKKPFQWGVTMGRLPYRFQGTYQDSVTKTSTYYKTNFITDSKIKSQFGVPNGDSLIESKYLINRLAINQIGVFAFYPLNTFQRIEAGINGNWYGFSGDEYADYTYYDPISKQSFLIPNSSKRQRMSQSYLQSQGFKAFSLSQLYVSFVGDNTIFGTTAPIKGYRYRFEAGRYFGTTSYTNVLLDARKYQYLKPFTLAGRFLYNGRLNASNLNYLNQINPLYLGFPWNMHGFYGGALQKQQSMGLITQEALQGEQLLVTNFEVRLPLTGSKKLALFDFTYIPSDLNFFFDSGMVWSSDKKIGTTNEYQTSNETSIKLKVEPRMMTGLSLRVNLMGYLIIEPYVALPIYNSKIHSAVSGINFLVPGW</sequence>